<keyword evidence="3" id="KW-1185">Reference proteome</keyword>
<evidence type="ECO:0000256" key="1">
    <source>
        <dbReference type="SAM" id="MobiDB-lite"/>
    </source>
</evidence>
<dbReference type="Proteomes" id="UP001066276">
    <property type="component" value="Chromosome 4_1"/>
</dbReference>
<feature type="compositionally biased region" description="Basic and acidic residues" evidence="1">
    <location>
        <begin position="58"/>
        <end position="79"/>
    </location>
</feature>
<comment type="caution">
    <text evidence="2">The sequence shown here is derived from an EMBL/GenBank/DDBJ whole genome shotgun (WGS) entry which is preliminary data.</text>
</comment>
<dbReference type="AlphaFoldDB" id="A0AAV7T6C6"/>
<organism evidence="2 3">
    <name type="scientific">Pleurodeles waltl</name>
    <name type="common">Iberian ribbed newt</name>
    <dbReference type="NCBI Taxonomy" id="8319"/>
    <lineage>
        <taxon>Eukaryota</taxon>
        <taxon>Metazoa</taxon>
        <taxon>Chordata</taxon>
        <taxon>Craniata</taxon>
        <taxon>Vertebrata</taxon>
        <taxon>Euteleostomi</taxon>
        <taxon>Amphibia</taxon>
        <taxon>Batrachia</taxon>
        <taxon>Caudata</taxon>
        <taxon>Salamandroidea</taxon>
        <taxon>Salamandridae</taxon>
        <taxon>Pleurodelinae</taxon>
        <taxon>Pleurodeles</taxon>
    </lineage>
</organism>
<proteinExistence type="predicted"/>
<gene>
    <name evidence="2" type="ORF">NDU88_003814</name>
</gene>
<evidence type="ECO:0000313" key="2">
    <source>
        <dbReference type="EMBL" id="KAJ1171957.1"/>
    </source>
</evidence>
<protein>
    <submittedName>
        <fullName evidence="2">Uncharacterized protein</fullName>
    </submittedName>
</protein>
<evidence type="ECO:0000313" key="3">
    <source>
        <dbReference type="Proteomes" id="UP001066276"/>
    </source>
</evidence>
<reference evidence="2" key="1">
    <citation type="journal article" date="2022" name="bioRxiv">
        <title>Sequencing and chromosome-scale assembly of the giantPleurodeles waltlgenome.</title>
        <authorList>
            <person name="Brown T."/>
            <person name="Elewa A."/>
            <person name="Iarovenko S."/>
            <person name="Subramanian E."/>
            <person name="Araus A.J."/>
            <person name="Petzold A."/>
            <person name="Susuki M."/>
            <person name="Suzuki K.-i.T."/>
            <person name="Hayashi T."/>
            <person name="Toyoda A."/>
            <person name="Oliveira C."/>
            <person name="Osipova E."/>
            <person name="Leigh N.D."/>
            <person name="Simon A."/>
            <person name="Yun M.H."/>
        </authorList>
    </citation>
    <scope>NUCLEOTIDE SEQUENCE</scope>
    <source>
        <strain evidence="2">20211129_DDA</strain>
        <tissue evidence="2">Liver</tissue>
    </source>
</reference>
<sequence>MYRVCCKCYTCDGPDWTGPHNAPACAGAASTDPDVSPGSANRIGQRPQQLEPGLLKGQEARLERTEVIVRREYGTKTAEEGDQEEDEDGFENPDESGRPRDYTEPSAPLECGGEEKTGNSGVPIGDEESRLQGAERYYPPRFRRSVAESGTWPGQG</sequence>
<accession>A0AAV7T6C6</accession>
<dbReference type="EMBL" id="JANPWB010000007">
    <property type="protein sequence ID" value="KAJ1171957.1"/>
    <property type="molecule type" value="Genomic_DNA"/>
</dbReference>
<name>A0AAV7T6C6_PLEWA</name>
<feature type="compositionally biased region" description="Acidic residues" evidence="1">
    <location>
        <begin position="80"/>
        <end position="94"/>
    </location>
</feature>
<feature type="region of interest" description="Disordered" evidence="1">
    <location>
        <begin position="23"/>
        <end position="156"/>
    </location>
</feature>